<feature type="domain" description="RWP-RK" evidence="8">
    <location>
        <begin position="1"/>
        <end position="75"/>
    </location>
</feature>
<dbReference type="PANTHER" id="PTHR46373">
    <property type="entry name" value="PROTEIN RKD4"/>
    <property type="match status" value="1"/>
</dbReference>
<evidence type="ECO:0000256" key="7">
    <source>
        <dbReference type="SAM" id="MobiDB-lite"/>
    </source>
</evidence>
<gene>
    <name evidence="9" type="ORF">CYY_008288</name>
</gene>
<keyword evidence="2" id="KW-0805">Transcription regulation</keyword>
<evidence type="ECO:0000313" key="9">
    <source>
        <dbReference type="EMBL" id="KAF2070389.1"/>
    </source>
</evidence>
<evidence type="ECO:0000259" key="8">
    <source>
        <dbReference type="PROSITE" id="PS51519"/>
    </source>
</evidence>
<accession>A0A8J4PNB4</accession>
<dbReference type="InterPro" id="IPR044607">
    <property type="entry name" value="RKD-like"/>
</dbReference>
<evidence type="ECO:0000256" key="1">
    <source>
        <dbReference type="ARBA" id="ARBA00004049"/>
    </source>
</evidence>
<feature type="region of interest" description="Disordered" evidence="7">
    <location>
        <begin position="325"/>
        <end position="353"/>
    </location>
</feature>
<dbReference type="Proteomes" id="UP000695562">
    <property type="component" value="Unassembled WGS sequence"/>
</dbReference>
<keyword evidence="6" id="KW-0539">Nucleus</keyword>
<keyword evidence="4" id="KW-0238">DNA-binding</keyword>
<protein>
    <recommendedName>
        <fullName evidence="8">RWP-RK domain-containing protein</fullName>
    </recommendedName>
</protein>
<comment type="function">
    <text evidence="1">Putative transcription factor.</text>
</comment>
<dbReference type="OrthoDB" id="6270329at2759"/>
<dbReference type="GO" id="GO:0003677">
    <property type="term" value="F:DNA binding"/>
    <property type="evidence" value="ECO:0007669"/>
    <property type="project" value="UniProtKB-KW"/>
</dbReference>
<organism evidence="9 10">
    <name type="scientific">Polysphondylium violaceum</name>
    <dbReference type="NCBI Taxonomy" id="133409"/>
    <lineage>
        <taxon>Eukaryota</taxon>
        <taxon>Amoebozoa</taxon>
        <taxon>Evosea</taxon>
        <taxon>Eumycetozoa</taxon>
        <taxon>Dictyostelia</taxon>
        <taxon>Dictyosteliales</taxon>
        <taxon>Dictyosteliaceae</taxon>
        <taxon>Polysphondylium</taxon>
    </lineage>
</organism>
<keyword evidence="5" id="KW-0804">Transcription</keyword>
<evidence type="ECO:0000256" key="4">
    <source>
        <dbReference type="ARBA" id="ARBA00023125"/>
    </source>
</evidence>
<evidence type="ECO:0000313" key="10">
    <source>
        <dbReference type="Proteomes" id="UP000695562"/>
    </source>
</evidence>
<dbReference type="EMBL" id="AJWJ01000498">
    <property type="protein sequence ID" value="KAF2070389.1"/>
    <property type="molecule type" value="Genomic_DNA"/>
</dbReference>
<dbReference type="AlphaFoldDB" id="A0A8J4PNB4"/>
<keyword evidence="10" id="KW-1185">Reference proteome</keyword>
<feature type="compositionally biased region" description="Polar residues" evidence="7">
    <location>
        <begin position="157"/>
        <end position="167"/>
    </location>
</feature>
<feature type="region of interest" description="Disordered" evidence="7">
    <location>
        <begin position="211"/>
        <end position="235"/>
    </location>
</feature>
<comment type="caution">
    <text evidence="9">The sequence shown here is derived from an EMBL/GenBank/DDBJ whole genome shotgun (WGS) entry which is preliminary data.</text>
</comment>
<sequence>MHFTTQDINLEYLSKYFHLPINSVAKEIGICATVLKKICRKNGIPRWPHRKIKSIDKMILNLENTVPKSKEEELKINYEIQALLKKKNYLIKNPNILALKNSPATVSPFANMSPPTLVPMEKAETSRGLNSLTLAAASMDFPSYSCVSPPSSPLQEIPSNSPMMANQSPPLSPLSSPNSSPLHYNNVDKSPVPTQSLTISELSDLLNQKYLHNNNNNTNSIKQQKPQQQLSPSQQQQLSFNLNNNKVVSNSEYEIVLPKLNNPENYLSEVPLTTMEPRVFALNKSQNEVDWFQQTPYAMSSNNIIKVRANQYHFNPSVFSNINNSCSPSPSSSPRMHPYYKEKQLGSPSKSNGSISSSLSHILLENDQVPIQNQSSLNLFDL</sequence>
<feature type="region of interest" description="Disordered" evidence="7">
    <location>
        <begin position="148"/>
        <end position="192"/>
    </location>
</feature>
<evidence type="ECO:0000256" key="2">
    <source>
        <dbReference type="ARBA" id="ARBA00023015"/>
    </source>
</evidence>
<feature type="compositionally biased region" description="Low complexity" evidence="7">
    <location>
        <begin position="173"/>
        <end position="182"/>
    </location>
</feature>
<reference evidence="9" key="1">
    <citation type="submission" date="2020-01" db="EMBL/GenBank/DDBJ databases">
        <title>Development of genomics and gene disruption for Polysphondylium violaceum indicates a role for the polyketide synthase stlB in stalk morphogenesis.</title>
        <authorList>
            <person name="Narita B."/>
            <person name="Kawabe Y."/>
            <person name="Kin K."/>
            <person name="Saito T."/>
            <person name="Gibbs R."/>
            <person name="Kuspa A."/>
            <person name="Muzny D."/>
            <person name="Queller D."/>
            <person name="Richards S."/>
            <person name="Strassman J."/>
            <person name="Sucgang R."/>
            <person name="Worley K."/>
            <person name="Schaap P."/>
        </authorList>
    </citation>
    <scope>NUCLEOTIDE SEQUENCE</scope>
    <source>
        <strain evidence="9">QSvi11</strain>
    </source>
</reference>
<dbReference type="PANTHER" id="PTHR46373:SF2">
    <property type="entry name" value="RWP-RK DOMAIN-CONTAINING PROTEIN"/>
    <property type="match status" value="1"/>
</dbReference>
<evidence type="ECO:0000256" key="6">
    <source>
        <dbReference type="ARBA" id="ARBA00023242"/>
    </source>
</evidence>
<keyword evidence="3" id="KW-0175">Coiled coil</keyword>
<feature type="compositionally biased region" description="Low complexity" evidence="7">
    <location>
        <begin position="325"/>
        <end position="334"/>
    </location>
</feature>
<dbReference type="Pfam" id="PF02042">
    <property type="entry name" value="RWP-RK"/>
    <property type="match status" value="1"/>
</dbReference>
<evidence type="ECO:0000256" key="3">
    <source>
        <dbReference type="ARBA" id="ARBA00023054"/>
    </source>
</evidence>
<evidence type="ECO:0000256" key="5">
    <source>
        <dbReference type="ARBA" id="ARBA00023163"/>
    </source>
</evidence>
<proteinExistence type="predicted"/>
<name>A0A8J4PNB4_9MYCE</name>
<dbReference type="GO" id="GO:0003700">
    <property type="term" value="F:DNA-binding transcription factor activity"/>
    <property type="evidence" value="ECO:0007669"/>
    <property type="project" value="InterPro"/>
</dbReference>
<dbReference type="PROSITE" id="PS51519">
    <property type="entry name" value="RWP_RK"/>
    <property type="match status" value="1"/>
</dbReference>
<dbReference type="InterPro" id="IPR003035">
    <property type="entry name" value="RWP-RK_dom"/>
</dbReference>